<name>A0A418YEL5_9GAMM</name>
<dbReference type="PANTHER" id="PTHR33221">
    <property type="entry name" value="WINGED HELIX-TURN-HELIX TRANSCRIPTIONAL REGULATOR, RRF2 FAMILY"/>
    <property type="match status" value="1"/>
</dbReference>
<evidence type="ECO:0000313" key="3">
    <source>
        <dbReference type="Proteomes" id="UP000283255"/>
    </source>
</evidence>
<dbReference type="EMBL" id="QZCH01000012">
    <property type="protein sequence ID" value="RJG47603.1"/>
    <property type="molecule type" value="Genomic_DNA"/>
</dbReference>
<comment type="caution">
    <text evidence="2">The sequence shown here is derived from an EMBL/GenBank/DDBJ whole genome shotgun (WGS) entry which is preliminary data.</text>
</comment>
<dbReference type="Proteomes" id="UP000283255">
    <property type="component" value="Unassembled WGS sequence"/>
</dbReference>
<dbReference type="InterPro" id="IPR036390">
    <property type="entry name" value="WH_DNA-bd_sf"/>
</dbReference>
<keyword evidence="1" id="KW-0238">DNA-binding</keyword>
<reference evidence="2 3" key="1">
    <citation type="submission" date="2018-09" db="EMBL/GenBank/DDBJ databases">
        <authorList>
            <person name="Wang F."/>
        </authorList>
    </citation>
    <scope>NUCLEOTIDE SEQUENCE [LARGE SCALE GENOMIC DNA]</scope>
    <source>
        <strain evidence="2 3">PLHSC7-2</strain>
    </source>
</reference>
<sequence length="168" mass="18337">MRLTSKGRYAVTAMLDVALHTDRGPVPLAEISERQGISLSYLEQLFSKIRKKGLVSSVRGPGGGYLLDKPLADISVGMVISAVDESVDARKCMGSGGCQDGIQCLTHSLWNQLSERISEFLNGISLQELVSNAEVRQIAEAQDNKMKSASIESKLVNKLDQLEVNFRL</sequence>
<gene>
    <name evidence="2" type="primary">iscR</name>
    <name evidence="2" type="ORF">D1Z90_10735</name>
</gene>
<dbReference type="NCBIfam" id="TIGR00738">
    <property type="entry name" value="rrf2_super"/>
    <property type="match status" value="1"/>
</dbReference>
<evidence type="ECO:0000256" key="1">
    <source>
        <dbReference type="ARBA" id="ARBA00023125"/>
    </source>
</evidence>
<accession>A0A418YEL5</accession>
<keyword evidence="3" id="KW-1185">Reference proteome</keyword>
<dbReference type="OrthoDB" id="9808360at2"/>
<dbReference type="GO" id="GO:0003690">
    <property type="term" value="F:double-stranded DNA binding"/>
    <property type="evidence" value="ECO:0007669"/>
    <property type="project" value="InterPro"/>
</dbReference>
<dbReference type="GO" id="GO:0005829">
    <property type="term" value="C:cytosol"/>
    <property type="evidence" value="ECO:0007669"/>
    <property type="project" value="TreeGrafter"/>
</dbReference>
<dbReference type="RefSeq" id="WP_119910756.1">
    <property type="nucleotide sequence ID" value="NZ_QZCH01000012.1"/>
</dbReference>
<dbReference type="InterPro" id="IPR000944">
    <property type="entry name" value="Tscrpt_reg_Rrf2"/>
</dbReference>
<dbReference type="GO" id="GO:0003700">
    <property type="term" value="F:DNA-binding transcription factor activity"/>
    <property type="evidence" value="ECO:0007669"/>
    <property type="project" value="InterPro"/>
</dbReference>
<dbReference type="PROSITE" id="PS51197">
    <property type="entry name" value="HTH_RRF2_2"/>
    <property type="match status" value="1"/>
</dbReference>
<proteinExistence type="predicted"/>
<dbReference type="Pfam" id="PF02082">
    <property type="entry name" value="Rrf2"/>
    <property type="match status" value="1"/>
</dbReference>
<dbReference type="Gene3D" id="1.10.10.10">
    <property type="entry name" value="Winged helix-like DNA-binding domain superfamily/Winged helix DNA-binding domain"/>
    <property type="match status" value="1"/>
</dbReference>
<reference evidence="2 3" key="2">
    <citation type="submission" date="2019-01" db="EMBL/GenBank/DDBJ databases">
        <title>Motilimonas pumilus sp. nov., isolated from the gut of sea cucumber (Apostichopus japonicus).</title>
        <authorList>
            <person name="Wang F.-Q."/>
            <person name="Ren L.-H."/>
            <person name="Lin Y.-W."/>
            <person name="Sun G.-H."/>
            <person name="Du Z.-J."/>
            <person name="Zhao J.-X."/>
            <person name="Liu X.-J."/>
            <person name="Liu L.-J."/>
        </authorList>
    </citation>
    <scope>NUCLEOTIDE SEQUENCE [LARGE SCALE GENOMIC DNA]</scope>
    <source>
        <strain evidence="2 3">PLHSC7-2</strain>
    </source>
</reference>
<dbReference type="AlphaFoldDB" id="A0A418YEL5"/>
<dbReference type="PANTHER" id="PTHR33221:SF5">
    <property type="entry name" value="HTH-TYPE TRANSCRIPTIONAL REGULATOR ISCR"/>
    <property type="match status" value="1"/>
</dbReference>
<dbReference type="SUPFAM" id="SSF46785">
    <property type="entry name" value="Winged helix' DNA-binding domain"/>
    <property type="match status" value="1"/>
</dbReference>
<protein>
    <submittedName>
        <fullName evidence="2">Fe-S cluster assembly transcriptional regulator IscR</fullName>
    </submittedName>
</protein>
<evidence type="ECO:0000313" key="2">
    <source>
        <dbReference type="EMBL" id="RJG47603.1"/>
    </source>
</evidence>
<dbReference type="InterPro" id="IPR010242">
    <property type="entry name" value="TF_HTH_IscR"/>
</dbReference>
<dbReference type="InterPro" id="IPR036388">
    <property type="entry name" value="WH-like_DNA-bd_sf"/>
</dbReference>
<dbReference type="FunFam" id="1.10.10.10:FF:000026">
    <property type="entry name" value="HTH-type transcriptional regulator IscR"/>
    <property type="match status" value="1"/>
</dbReference>
<dbReference type="NCBIfam" id="TIGR02010">
    <property type="entry name" value="IscR"/>
    <property type="match status" value="1"/>
</dbReference>
<organism evidence="2 3">
    <name type="scientific">Motilimonas pumila</name>
    <dbReference type="NCBI Taxonomy" id="2303987"/>
    <lineage>
        <taxon>Bacteria</taxon>
        <taxon>Pseudomonadati</taxon>
        <taxon>Pseudomonadota</taxon>
        <taxon>Gammaproteobacteria</taxon>
        <taxon>Alteromonadales</taxon>
        <taxon>Alteromonadales genera incertae sedis</taxon>
        <taxon>Motilimonas</taxon>
    </lineage>
</organism>